<sequence>MSHGEKDAEPASPVSGGDEKKLVRKQDSRLIPLSAAIYFLCFLDRSNMGNAKILNSTRHDDMESSLNMSHRQFDVALMTFVISYAIFEVPSNILLKKLRPSRWLSFLMFGWGAITVSLSGVRSFSAVAGVRFLLGMFEAGLFPGLVYYLTFWYRHDERSVRESKSSNRVDGERAVASVAFVLASATLAGAFGGAIAYAIGHMNGVRGLQGWRWLFIIEGIPSCISAFFVFFLLPDYPEKASWLSKSEKDLAATRLLHEGSSSSQKSMSWADAKETLTDWRLYAHYAIYFAICSPFASLSLFAPSLTANMGFGDLTAQLMTVPPWAVAYVLMFVDIRIVCQIIVAYSADRFNARSVHAAGAAFVGAAGFAALAALPPSAYKARYGALFLAASGTFAGLPPLLGWLTCNLFSTASTGLAVAINVSIGGGLGQVPGIWAYNPSEASIGYPTGHWTNAGLLLLVTVLTLALRAFYGRENKRLTADEAAKGGRGEQVRLYKL</sequence>
<evidence type="ECO:0000313" key="8">
    <source>
        <dbReference type="EMBL" id="RCI12726.1"/>
    </source>
</evidence>
<evidence type="ECO:0000256" key="2">
    <source>
        <dbReference type="ARBA" id="ARBA00022448"/>
    </source>
</evidence>
<feature type="transmembrane region" description="Helical" evidence="7">
    <location>
        <begin position="325"/>
        <end position="345"/>
    </location>
</feature>
<keyword evidence="2" id="KW-0813">Transport</keyword>
<dbReference type="PANTHER" id="PTHR43791:SF49">
    <property type="entry name" value="TRANSPORTER, PUTATIVE (AFU_ORTHOLOGUE AFUA_4G04250)-RELATED"/>
    <property type="match status" value="1"/>
</dbReference>
<dbReference type="Gene3D" id="1.20.1250.20">
    <property type="entry name" value="MFS general substrate transporter like domains"/>
    <property type="match status" value="1"/>
</dbReference>
<evidence type="ECO:0000256" key="3">
    <source>
        <dbReference type="ARBA" id="ARBA00022692"/>
    </source>
</evidence>
<feature type="transmembrane region" description="Helical" evidence="7">
    <location>
        <begin position="132"/>
        <end position="153"/>
    </location>
</feature>
<keyword evidence="4 7" id="KW-1133">Transmembrane helix</keyword>
<feature type="transmembrane region" description="Helical" evidence="7">
    <location>
        <begin position="102"/>
        <end position="120"/>
    </location>
</feature>
<dbReference type="SUPFAM" id="SSF103473">
    <property type="entry name" value="MFS general substrate transporter"/>
    <property type="match status" value="1"/>
</dbReference>
<gene>
    <name evidence="8" type="ORF">L249_0507</name>
</gene>
<name>A0A367LE85_9HYPO</name>
<protein>
    <recommendedName>
        <fullName evidence="10">Major facilitator superfamily (MFS) profile domain-containing protein</fullName>
    </recommendedName>
</protein>
<dbReference type="Proteomes" id="UP000253664">
    <property type="component" value="Unassembled WGS sequence"/>
</dbReference>
<evidence type="ECO:0000256" key="7">
    <source>
        <dbReference type="SAM" id="Phobius"/>
    </source>
</evidence>
<dbReference type="AlphaFoldDB" id="A0A367LE85"/>
<proteinExistence type="predicted"/>
<feature type="transmembrane region" description="Helical" evidence="7">
    <location>
        <begin position="174"/>
        <end position="199"/>
    </location>
</feature>
<dbReference type="PANTHER" id="PTHR43791">
    <property type="entry name" value="PERMEASE-RELATED"/>
    <property type="match status" value="1"/>
</dbReference>
<dbReference type="InterPro" id="IPR011701">
    <property type="entry name" value="MFS"/>
</dbReference>
<evidence type="ECO:0000256" key="1">
    <source>
        <dbReference type="ARBA" id="ARBA00004141"/>
    </source>
</evidence>
<evidence type="ECO:0008006" key="10">
    <source>
        <dbReference type="Google" id="ProtNLM"/>
    </source>
</evidence>
<feature type="transmembrane region" description="Helical" evidence="7">
    <location>
        <begin position="416"/>
        <end position="438"/>
    </location>
</feature>
<evidence type="ECO:0000256" key="6">
    <source>
        <dbReference type="SAM" id="MobiDB-lite"/>
    </source>
</evidence>
<dbReference type="OrthoDB" id="3639251at2759"/>
<feature type="transmembrane region" description="Helical" evidence="7">
    <location>
        <begin position="357"/>
        <end position="377"/>
    </location>
</feature>
<reference evidence="8 9" key="1">
    <citation type="journal article" date="2015" name="BMC Genomics">
        <title>Insights from the genome of Ophiocordyceps polyrhachis-furcata to pathogenicity and host specificity in insect fungi.</title>
        <authorList>
            <person name="Wichadakul D."/>
            <person name="Kobmoo N."/>
            <person name="Ingsriswang S."/>
            <person name="Tangphatsornruang S."/>
            <person name="Chantasingh D."/>
            <person name="Luangsa-ard J.J."/>
            <person name="Eurwilaichitr L."/>
        </authorList>
    </citation>
    <scope>NUCLEOTIDE SEQUENCE [LARGE SCALE GENOMIC DNA]</scope>
    <source>
        <strain evidence="8 9">BCC 54312</strain>
    </source>
</reference>
<evidence type="ECO:0000256" key="4">
    <source>
        <dbReference type="ARBA" id="ARBA00022989"/>
    </source>
</evidence>
<comment type="subcellular location">
    <subcellularLocation>
        <location evidence="1">Membrane</location>
        <topology evidence="1">Multi-pass membrane protein</topology>
    </subcellularLocation>
</comment>
<organism evidence="8 9">
    <name type="scientific">Ophiocordyceps polyrhachis-furcata BCC 54312</name>
    <dbReference type="NCBI Taxonomy" id="1330021"/>
    <lineage>
        <taxon>Eukaryota</taxon>
        <taxon>Fungi</taxon>
        <taxon>Dikarya</taxon>
        <taxon>Ascomycota</taxon>
        <taxon>Pezizomycotina</taxon>
        <taxon>Sordariomycetes</taxon>
        <taxon>Hypocreomycetidae</taxon>
        <taxon>Hypocreales</taxon>
        <taxon>Ophiocordycipitaceae</taxon>
        <taxon>Ophiocordyceps</taxon>
    </lineage>
</organism>
<evidence type="ECO:0000256" key="5">
    <source>
        <dbReference type="ARBA" id="ARBA00023136"/>
    </source>
</evidence>
<feature type="transmembrane region" description="Helical" evidence="7">
    <location>
        <begin position="383"/>
        <end position="404"/>
    </location>
</feature>
<dbReference type="InterPro" id="IPR036259">
    <property type="entry name" value="MFS_trans_sf"/>
</dbReference>
<keyword evidence="9" id="KW-1185">Reference proteome</keyword>
<accession>A0A367LE85</accession>
<dbReference type="STRING" id="1330021.A0A367LE85"/>
<dbReference type="FunFam" id="1.20.1250.20:FF:000057">
    <property type="entry name" value="MFS general substrate transporter"/>
    <property type="match status" value="1"/>
</dbReference>
<feature type="region of interest" description="Disordered" evidence="6">
    <location>
        <begin position="1"/>
        <end position="20"/>
    </location>
</feature>
<keyword evidence="5 7" id="KW-0472">Membrane</keyword>
<keyword evidence="3 7" id="KW-0812">Transmembrane</keyword>
<feature type="transmembrane region" description="Helical" evidence="7">
    <location>
        <begin position="285"/>
        <end position="305"/>
    </location>
</feature>
<dbReference type="Pfam" id="PF07690">
    <property type="entry name" value="MFS_1"/>
    <property type="match status" value="1"/>
</dbReference>
<comment type="caution">
    <text evidence="8">The sequence shown here is derived from an EMBL/GenBank/DDBJ whole genome shotgun (WGS) entry which is preliminary data.</text>
</comment>
<feature type="transmembrane region" description="Helical" evidence="7">
    <location>
        <begin position="450"/>
        <end position="471"/>
    </location>
</feature>
<dbReference type="GO" id="GO:0016020">
    <property type="term" value="C:membrane"/>
    <property type="evidence" value="ECO:0007669"/>
    <property type="project" value="UniProtKB-SubCell"/>
</dbReference>
<feature type="transmembrane region" description="Helical" evidence="7">
    <location>
        <begin position="75"/>
        <end position="95"/>
    </location>
</feature>
<feature type="transmembrane region" description="Helical" evidence="7">
    <location>
        <begin position="211"/>
        <end position="233"/>
    </location>
</feature>
<dbReference type="EMBL" id="LKCN02000007">
    <property type="protein sequence ID" value="RCI12726.1"/>
    <property type="molecule type" value="Genomic_DNA"/>
</dbReference>
<dbReference type="GO" id="GO:0022857">
    <property type="term" value="F:transmembrane transporter activity"/>
    <property type="evidence" value="ECO:0007669"/>
    <property type="project" value="InterPro"/>
</dbReference>
<evidence type="ECO:0000313" key="9">
    <source>
        <dbReference type="Proteomes" id="UP000253664"/>
    </source>
</evidence>